<evidence type="ECO:0000313" key="7">
    <source>
        <dbReference type="EMBL" id="MDV2080122.1"/>
    </source>
</evidence>
<proteinExistence type="inferred from homology"/>
<dbReference type="EC" id="2.3.1.-" evidence="7"/>
<dbReference type="RefSeq" id="WP_316974565.1">
    <property type="nucleotide sequence ID" value="NZ_JAWIIJ010000011.1"/>
</dbReference>
<dbReference type="Proteomes" id="UP001269819">
    <property type="component" value="Unassembled WGS sequence"/>
</dbReference>
<dbReference type="Gene3D" id="3.90.1590.10">
    <property type="entry name" value="glutathione-dependent formaldehyde- activating enzyme (gfa)"/>
    <property type="match status" value="1"/>
</dbReference>
<dbReference type="CDD" id="cd04301">
    <property type="entry name" value="NAT_SF"/>
    <property type="match status" value="1"/>
</dbReference>
<evidence type="ECO:0000256" key="1">
    <source>
        <dbReference type="ARBA" id="ARBA00005495"/>
    </source>
</evidence>
<reference evidence="7 8" key="1">
    <citation type="submission" date="2023-10" db="EMBL/GenBank/DDBJ databases">
        <title>Characteristics and mechanism of a salt-tolerant marine origin heterotrophic nitrifying- aerobic denitrifying bacteria Marinobacter xestospongiae HN1.</title>
        <authorList>
            <person name="Qi R."/>
        </authorList>
    </citation>
    <scope>NUCLEOTIDE SEQUENCE [LARGE SCALE GENOMIC DNA]</scope>
    <source>
        <strain evidence="7 8">HN1</strain>
    </source>
</reference>
<dbReference type="InterPro" id="IPR016181">
    <property type="entry name" value="Acyl_CoA_acyltransferase"/>
</dbReference>
<accession>A0ABU3W0Q2</accession>
<gene>
    <name evidence="7" type="ORF">RYS15_15660</name>
</gene>
<evidence type="ECO:0000313" key="8">
    <source>
        <dbReference type="Proteomes" id="UP001269819"/>
    </source>
</evidence>
<dbReference type="Pfam" id="PF13508">
    <property type="entry name" value="Acetyltransf_7"/>
    <property type="match status" value="1"/>
</dbReference>
<feature type="domain" description="N-acetyltransferase" evidence="5">
    <location>
        <begin position="138"/>
        <end position="272"/>
    </location>
</feature>
<organism evidence="7 8">
    <name type="scientific">Marinobacter xestospongiae</name>
    <dbReference type="NCBI Taxonomy" id="994319"/>
    <lineage>
        <taxon>Bacteria</taxon>
        <taxon>Pseudomonadati</taxon>
        <taxon>Pseudomonadota</taxon>
        <taxon>Gammaproteobacteria</taxon>
        <taxon>Pseudomonadales</taxon>
        <taxon>Marinobacteraceae</taxon>
        <taxon>Marinobacter</taxon>
    </lineage>
</organism>
<name>A0ABU3W0Q2_9GAMM</name>
<feature type="domain" description="CENP-V/GFA" evidence="6">
    <location>
        <begin position="1"/>
        <end position="109"/>
    </location>
</feature>
<sequence length="286" mass="31593">MKGSCLCGAVRYQVDRLDLPIMHCHCLTCQKTHAATEVPTAGVLREAFRWVQGEASVTSVVSSAGKQRYFCQHCGTHLVAEREGKPHLILRVATLDETPDSQVQGHIWTAHDRAWLTATAPRHRAWPQAPEQGEVAALTIRRAGPDELPQALLLLADPDWDTIAGYLPTAICYVAEAGDEIVAVCVVAKLAGQETFEIMNLAVAEARQQAGIGARLLQQVIDDVRARGARRLELGTGSFGHQLAFYQRHGFRVVAVEPDYFLTHYPEPIHENGLQHRDRLRLAVAF</sequence>
<comment type="caution">
    <text evidence="7">The sequence shown here is derived from an EMBL/GenBank/DDBJ whole genome shotgun (WGS) entry which is preliminary data.</text>
</comment>
<comment type="similarity">
    <text evidence="1">Belongs to the Gfa family.</text>
</comment>
<dbReference type="Pfam" id="PF04828">
    <property type="entry name" value="GFA"/>
    <property type="match status" value="1"/>
</dbReference>
<protein>
    <submittedName>
        <fullName evidence="7">GNAT family N-acetyltransferase</fullName>
        <ecNumber evidence="7">2.3.1.-</ecNumber>
    </submittedName>
</protein>
<dbReference type="Gene3D" id="3.40.630.30">
    <property type="match status" value="1"/>
</dbReference>
<evidence type="ECO:0000256" key="2">
    <source>
        <dbReference type="ARBA" id="ARBA00022723"/>
    </source>
</evidence>
<keyword evidence="8" id="KW-1185">Reference proteome</keyword>
<dbReference type="InterPro" id="IPR011057">
    <property type="entry name" value="Mss4-like_sf"/>
</dbReference>
<dbReference type="InterPro" id="IPR000182">
    <property type="entry name" value="GNAT_dom"/>
</dbReference>
<dbReference type="PROSITE" id="PS51891">
    <property type="entry name" value="CENP_V_GFA"/>
    <property type="match status" value="1"/>
</dbReference>
<dbReference type="EMBL" id="JAWIIJ010000011">
    <property type="protein sequence ID" value="MDV2080122.1"/>
    <property type="molecule type" value="Genomic_DNA"/>
</dbReference>
<keyword evidence="3" id="KW-0862">Zinc</keyword>
<dbReference type="SUPFAM" id="SSF51316">
    <property type="entry name" value="Mss4-like"/>
    <property type="match status" value="1"/>
</dbReference>
<dbReference type="PROSITE" id="PS51186">
    <property type="entry name" value="GNAT"/>
    <property type="match status" value="1"/>
</dbReference>
<keyword evidence="2" id="KW-0479">Metal-binding</keyword>
<dbReference type="PANTHER" id="PTHR33337:SF40">
    <property type="entry name" value="CENP-V_GFA DOMAIN-CONTAINING PROTEIN-RELATED"/>
    <property type="match status" value="1"/>
</dbReference>
<dbReference type="SUPFAM" id="SSF55729">
    <property type="entry name" value="Acyl-CoA N-acyltransferases (Nat)"/>
    <property type="match status" value="1"/>
</dbReference>
<keyword evidence="4" id="KW-0456">Lyase</keyword>
<evidence type="ECO:0000259" key="6">
    <source>
        <dbReference type="PROSITE" id="PS51891"/>
    </source>
</evidence>
<dbReference type="GO" id="GO:0016746">
    <property type="term" value="F:acyltransferase activity"/>
    <property type="evidence" value="ECO:0007669"/>
    <property type="project" value="UniProtKB-KW"/>
</dbReference>
<evidence type="ECO:0000259" key="5">
    <source>
        <dbReference type="PROSITE" id="PS51186"/>
    </source>
</evidence>
<dbReference type="InterPro" id="IPR006913">
    <property type="entry name" value="CENP-V/GFA"/>
</dbReference>
<keyword evidence="7" id="KW-0012">Acyltransferase</keyword>
<keyword evidence="7" id="KW-0808">Transferase</keyword>
<evidence type="ECO:0000256" key="3">
    <source>
        <dbReference type="ARBA" id="ARBA00022833"/>
    </source>
</evidence>
<dbReference type="PANTHER" id="PTHR33337">
    <property type="entry name" value="GFA DOMAIN-CONTAINING PROTEIN"/>
    <property type="match status" value="1"/>
</dbReference>
<evidence type="ECO:0000256" key="4">
    <source>
        <dbReference type="ARBA" id="ARBA00023239"/>
    </source>
</evidence>